<gene>
    <name evidence="2" type="ORF">Q760_18100</name>
</gene>
<feature type="transmembrane region" description="Helical" evidence="1">
    <location>
        <begin position="326"/>
        <end position="347"/>
    </location>
</feature>
<dbReference type="RefSeq" id="WP_246056586.1">
    <property type="nucleotide sequence ID" value="NZ_AXNT01000091.1"/>
</dbReference>
<keyword evidence="1" id="KW-0812">Transmembrane</keyword>
<keyword evidence="3" id="KW-1185">Reference proteome</keyword>
<proteinExistence type="predicted"/>
<feature type="transmembrane region" description="Helical" evidence="1">
    <location>
        <begin position="124"/>
        <end position="144"/>
    </location>
</feature>
<accession>A0A0A0B778</accession>
<protein>
    <submittedName>
        <fullName evidence="2">Uncharacterized protein</fullName>
    </submittedName>
</protein>
<organism evidence="2 3">
    <name type="scientific">Cellulomonas cellasea DSM 20118</name>
    <dbReference type="NCBI Taxonomy" id="1408250"/>
    <lineage>
        <taxon>Bacteria</taxon>
        <taxon>Bacillati</taxon>
        <taxon>Actinomycetota</taxon>
        <taxon>Actinomycetes</taxon>
        <taxon>Micrococcales</taxon>
        <taxon>Cellulomonadaceae</taxon>
        <taxon>Cellulomonas</taxon>
    </lineage>
</organism>
<dbReference type="EMBL" id="AXNT01000091">
    <property type="protein sequence ID" value="KGM01659.1"/>
    <property type="molecule type" value="Genomic_DNA"/>
</dbReference>
<feature type="transmembrane region" description="Helical" evidence="1">
    <location>
        <begin position="72"/>
        <end position="91"/>
    </location>
</feature>
<evidence type="ECO:0000256" key="1">
    <source>
        <dbReference type="SAM" id="Phobius"/>
    </source>
</evidence>
<name>A0A0A0B778_9CELL</name>
<evidence type="ECO:0000313" key="3">
    <source>
        <dbReference type="Proteomes" id="UP000029833"/>
    </source>
</evidence>
<comment type="caution">
    <text evidence="2">The sequence shown here is derived from an EMBL/GenBank/DDBJ whole genome shotgun (WGS) entry which is preliminary data.</text>
</comment>
<dbReference type="STRING" id="1408250.Q760_18100"/>
<sequence>MSGAPRGAGPGAGHGVRERHLLLRLGLPRDPSATKHLAGFLVATVSTVLLTRGLLAVSGYPQLGGGGLHVAHVLWGGLLLAVAIVLSLSYAGPVVRPVVALVGGVGFGLFVDEIGKFVTSDNDYFYEPTAALIYVVVVGLVLLVEAMHRRSPRHPSEALAGAVDHAVAGVAGGFSPRARRHARGLVADAGDMPAATEVGALLDRVSDDAEELPDVIGTVAHWIVRGTRHLVRARWVPWITVGALTLTGAATVGRGIWAWSAGADVPGWVVTGMLVSGFASVLCALRGLGLVRRDREEGYRWFRRAVLLSLLVTQIFLFRIDEWAATLGLLGDLFLLGVVAAELDVIAERRLARAAAKAAEAGPEEAARGR</sequence>
<dbReference type="Proteomes" id="UP000029833">
    <property type="component" value="Unassembled WGS sequence"/>
</dbReference>
<feature type="transmembrane region" description="Helical" evidence="1">
    <location>
        <begin position="265"/>
        <end position="289"/>
    </location>
</feature>
<feature type="transmembrane region" description="Helical" evidence="1">
    <location>
        <begin position="235"/>
        <end position="259"/>
    </location>
</feature>
<dbReference type="AlphaFoldDB" id="A0A0A0B778"/>
<feature type="transmembrane region" description="Helical" evidence="1">
    <location>
        <begin position="98"/>
        <end position="118"/>
    </location>
</feature>
<evidence type="ECO:0000313" key="2">
    <source>
        <dbReference type="EMBL" id="KGM01659.1"/>
    </source>
</evidence>
<keyword evidence="1" id="KW-0472">Membrane</keyword>
<keyword evidence="1" id="KW-1133">Transmembrane helix</keyword>
<feature type="transmembrane region" description="Helical" evidence="1">
    <location>
        <begin position="301"/>
        <end position="320"/>
    </location>
</feature>
<reference evidence="2 3" key="1">
    <citation type="submission" date="2013-10" db="EMBL/GenBank/DDBJ databases">
        <authorList>
            <person name="Wang G."/>
            <person name="Zhuang W."/>
        </authorList>
    </citation>
    <scope>NUCLEOTIDE SEQUENCE [LARGE SCALE GENOMIC DNA]</scope>
    <source>
        <strain evidence="2 3">DSM 20118</strain>
    </source>
</reference>
<feature type="transmembrane region" description="Helical" evidence="1">
    <location>
        <begin position="37"/>
        <end position="60"/>
    </location>
</feature>